<accession>A0ABX7NL80</accession>
<proteinExistence type="predicted"/>
<dbReference type="PANTHER" id="PTHR39441">
    <property type="entry name" value="DUF2252 DOMAIN-CONTAINING PROTEIN"/>
    <property type="match status" value="1"/>
</dbReference>
<dbReference type="InterPro" id="IPR018721">
    <property type="entry name" value="DUF2252"/>
</dbReference>
<dbReference type="Pfam" id="PF10009">
    <property type="entry name" value="DUF2252"/>
    <property type="match status" value="1"/>
</dbReference>
<organism evidence="2 3">
    <name type="scientific">Pyxidicoccus parkwayensis</name>
    <dbReference type="NCBI Taxonomy" id="2813578"/>
    <lineage>
        <taxon>Bacteria</taxon>
        <taxon>Pseudomonadati</taxon>
        <taxon>Myxococcota</taxon>
        <taxon>Myxococcia</taxon>
        <taxon>Myxococcales</taxon>
        <taxon>Cystobacterineae</taxon>
        <taxon>Myxococcaceae</taxon>
        <taxon>Pyxidicoccus</taxon>
    </lineage>
</organism>
<dbReference type="RefSeq" id="WP_206720756.1">
    <property type="nucleotide sequence ID" value="NZ_CP071090.1"/>
</dbReference>
<evidence type="ECO:0000313" key="2">
    <source>
        <dbReference type="EMBL" id="QSQ19168.1"/>
    </source>
</evidence>
<gene>
    <name evidence="2" type="ORF">JY651_27900</name>
</gene>
<dbReference type="Proteomes" id="UP000662747">
    <property type="component" value="Chromosome"/>
</dbReference>
<protein>
    <submittedName>
        <fullName evidence="2">DUF2252 family protein</fullName>
    </submittedName>
</protein>
<reference evidence="2 3" key="1">
    <citation type="submission" date="2021-02" db="EMBL/GenBank/DDBJ databases">
        <title>De Novo genome assembly of isolated myxobacteria.</title>
        <authorList>
            <person name="Stevens D.C."/>
        </authorList>
    </citation>
    <scope>NUCLEOTIDE SEQUENCE [LARGE SCALE GENOMIC DNA]</scope>
    <source>
        <strain evidence="3">SCPEA02</strain>
    </source>
</reference>
<sequence length="439" mass="47229">MRIPPRPAPQALTPDRLAPAAVTRTARASASPSSLRREPKQAVEFIQAFDQKLDLPPARLKEKQALMRESASLLFRAMPALFHEDLRGAWASEARLLERPAPQVPVVGDAHLGNLGTFRGPKGESVWGLNDFDQAGIASPEVDLTRLATSVVLTAREAGLDAKAQADAAESFANAYFKELERLADGGDNPGAFVKKKEARGKVDDLISQADATSSREALEKYVHLDAKQGPRFHSTDTLRPVPSSLERELDEALVAYEKRLGGAADTVKRPLRVLDVAQRLDAGGSSYGLGRYYVLVEAEGAKKSPVLLEVKELLAPSISRPPVPADGRTTVEYQRELSGSANPLTGFTRLGGRAFLVRELEPEKARLAPKALNSKKELVAVAEQAALVLARAHGGSASRAAALAGWVGDDAKQATKRLVAFARSYADQAEADWTALRA</sequence>
<feature type="compositionally biased region" description="Low complexity" evidence="1">
    <location>
        <begin position="16"/>
        <end position="34"/>
    </location>
</feature>
<evidence type="ECO:0000313" key="3">
    <source>
        <dbReference type="Proteomes" id="UP000662747"/>
    </source>
</evidence>
<feature type="region of interest" description="Disordered" evidence="1">
    <location>
        <begin position="1"/>
        <end position="39"/>
    </location>
</feature>
<dbReference type="InterPro" id="IPR011009">
    <property type="entry name" value="Kinase-like_dom_sf"/>
</dbReference>
<keyword evidence="3" id="KW-1185">Reference proteome</keyword>
<dbReference type="EMBL" id="CP071090">
    <property type="protein sequence ID" value="QSQ19168.1"/>
    <property type="molecule type" value="Genomic_DNA"/>
</dbReference>
<evidence type="ECO:0000256" key="1">
    <source>
        <dbReference type="SAM" id="MobiDB-lite"/>
    </source>
</evidence>
<dbReference type="SUPFAM" id="SSF56112">
    <property type="entry name" value="Protein kinase-like (PK-like)"/>
    <property type="match status" value="1"/>
</dbReference>
<dbReference type="PANTHER" id="PTHR39441:SF1">
    <property type="entry name" value="DUF2252 DOMAIN-CONTAINING PROTEIN"/>
    <property type="match status" value="1"/>
</dbReference>
<name>A0ABX7NL80_9BACT</name>